<dbReference type="PANTHER" id="PTHR46717:SF1">
    <property type="entry name" value="E3 UBIQUITIN-PROTEIN LIGASE RNF180"/>
    <property type="match status" value="1"/>
</dbReference>
<dbReference type="GO" id="GO:0005789">
    <property type="term" value="C:endoplasmic reticulum membrane"/>
    <property type="evidence" value="ECO:0007669"/>
    <property type="project" value="TreeGrafter"/>
</dbReference>
<dbReference type="Proteomes" id="UP000261540">
    <property type="component" value="Unplaced"/>
</dbReference>
<dbReference type="GO" id="GO:0042415">
    <property type="term" value="P:norepinephrine metabolic process"/>
    <property type="evidence" value="ECO:0007669"/>
    <property type="project" value="TreeGrafter"/>
</dbReference>
<keyword evidence="6" id="KW-0472">Membrane</keyword>
<feature type="compositionally biased region" description="Basic and acidic residues" evidence="5">
    <location>
        <begin position="263"/>
        <end position="274"/>
    </location>
</feature>
<keyword evidence="9" id="KW-1185">Reference proteome</keyword>
<sequence length="490" mass="55149">MLLSPYSRLLNKSDHHVNTECMSVYLSVYPCWSVSLSVCVSAAVCLSLSLSSSVILCVSSFVSPSPGQLSLHTRQSAICLVSSLLQTLPGLLFWNHKRLCHCSLVLSRPPLLHKAHIVPPVVLQAQWTRGKLLCPHCGARLGGFDFMRQASCPCGHQLTVHLSESRVDRDHRLTVFLSDTWAYRSRRQPRELRPSQEVCHLEGLGLPEKTQSTAPQLMGGAEPSGLAEPSPTYRITGEETSPDALATTTIRQQLPSRSSMEGGGREGEEPGERRPGRRERKYMRSLRRKRRGRERGLQSQWLEQQEGSTGNASSSDEDEAGRDREGLTCAVCLDIYFNPYMCRPCGHVFCEPCLRTLARSCPSNTPCPLCRTPISHVCFQIELSHTSQSCFPEEYISRRQNFQKDNCAQWPLPNCGKIFRILGGFRRRAGPVSRRQFPHGPSRLDSLAFEGDSRGRRLDMDVLVVYIYSVNWLIGFIIFCFLCYYFFSSL</sequence>
<dbReference type="Ensembl" id="ENSPKIT00000011240.1">
    <property type="protein sequence ID" value="ENSPKIP00000030423.1"/>
    <property type="gene ID" value="ENSPKIG00000011285.1"/>
</dbReference>
<keyword evidence="6" id="KW-0812">Transmembrane</keyword>
<dbReference type="InterPro" id="IPR017907">
    <property type="entry name" value="Znf_RING_CS"/>
</dbReference>
<dbReference type="InterPro" id="IPR033263">
    <property type="entry name" value="RNF180"/>
</dbReference>
<dbReference type="InterPro" id="IPR045790">
    <property type="entry name" value="RNF180_C"/>
</dbReference>
<keyword evidence="2 4" id="KW-0863">Zinc-finger</keyword>
<dbReference type="InterPro" id="IPR001841">
    <property type="entry name" value="Znf_RING"/>
</dbReference>
<dbReference type="PANTHER" id="PTHR46717">
    <property type="entry name" value="E3 UBIQUITIN-PROTEIN LIGASE RNF180"/>
    <property type="match status" value="1"/>
</dbReference>
<dbReference type="AlphaFoldDB" id="A0A3B3SJ97"/>
<name>A0A3B3SJ97_9TELE</name>
<evidence type="ECO:0000313" key="9">
    <source>
        <dbReference type="Proteomes" id="UP000261540"/>
    </source>
</evidence>
<evidence type="ECO:0000256" key="6">
    <source>
        <dbReference type="SAM" id="Phobius"/>
    </source>
</evidence>
<keyword evidence="1" id="KW-0479">Metal-binding</keyword>
<evidence type="ECO:0000256" key="2">
    <source>
        <dbReference type="ARBA" id="ARBA00022771"/>
    </source>
</evidence>
<keyword evidence="6" id="KW-1133">Transmembrane helix</keyword>
<feature type="compositionally biased region" description="Polar residues" evidence="5">
    <location>
        <begin position="298"/>
        <end position="314"/>
    </location>
</feature>
<proteinExistence type="predicted"/>
<dbReference type="GO" id="GO:0061630">
    <property type="term" value="F:ubiquitin protein ligase activity"/>
    <property type="evidence" value="ECO:0007669"/>
    <property type="project" value="InterPro"/>
</dbReference>
<dbReference type="Pfam" id="PF13920">
    <property type="entry name" value="zf-C3HC4_3"/>
    <property type="match status" value="1"/>
</dbReference>
<feature type="region of interest" description="Disordered" evidence="5">
    <location>
        <begin position="204"/>
        <end position="320"/>
    </location>
</feature>
<dbReference type="PROSITE" id="PS00518">
    <property type="entry name" value="ZF_RING_1"/>
    <property type="match status" value="1"/>
</dbReference>
<evidence type="ECO:0000256" key="4">
    <source>
        <dbReference type="PROSITE-ProRule" id="PRU00175"/>
    </source>
</evidence>
<feature type="domain" description="RING-type" evidence="7">
    <location>
        <begin position="329"/>
        <end position="371"/>
    </location>
</feature>
<reference evidence="8" key="2">
    <citation type="submission" date="2025-09" db="UniProtKB">
        <authorList>
            <consortium name="Ensembl"/>
        </authorList>
    </citation>
    <scope>IDENTIFICATION</scope>
</reference>
<dbReference type="GeneTree" id="ENSGT00950000182909"/>
<reference evidence="8" key="1">
    <citation type="submission" date="2025-08" db="UniProtKB">
        <authorList>
            <consortium name="Ensembl"/>
        </authorList>
    </citation>
    <scope>IDENTIFICATION</scope>
</reference>
<dbReference type="InterPro" id="IPR013083">
    <property type="entry name" value="Znf_RING/FYVE/PHD"/>
</dbReference>
<evidence type="ECO:0000259" key="7">
    <source>
        <dbReference type="PROSITE" id="PS50089"/>
    </source>
</evidence>
<feature type="transmembrane region" description="Helical" evidence="6">
    <location>
        <begin position="463"/>
        <end position="487"/>
    </location>
</feature>
<dbReference type="CDD" id="cd16554">
    <property type="entry name" value="RING-HC_RNF180"/>
    <property type="match status" value="1"/>
</dbReference>
<keyword evidence="3" id="KW-0862">Zinc</keyword>
<evidence type="ECO:0000256" key="3">
    <source>
        <dbReference type="ARBA" id="ARBA00022833"/>
    </source>
</evidence>
<evidence type="ECO:0000256" key="1">
    <source>
        <dbReference type="ARBA" id="ARBA00022723"/>
    </source>
</evidence>
<dbReference type="GO" id="GO:0000209">
    <property type="term" value="P:protein polyubiquitination"/>
    <property type="evidence" value="ECO:0007669"/>
    <property type="project" value="InterPro"/>
</dbReference>
<dbReference type="SUPFAM" id="SSF57850">
    <property type="entry name" value="RING/U-box"/>
    <property type="match status" value="1"/>
</dbReference>
<organism evidence="8 9">
    <name type="scientific">Paramormyrops kingsleyae</name>
    <dbReference type="NCBI Taxonomy" id="1676925"/>
    <lineage>
        <taxon>Eukaryota</taxon>
        <taxon>Metazoa</taxon>
        <taxon>Chordata</taxon>
        <taxon>Craniata</taxon>
        <taxon>Vertebrata</taxon>
        <taxon>Euteleostomi</taxon>
        <taxon>Actinopterygii</taxon>
        <taxon>Neopterygii</taxon>
        <taxon>Teleostei</taxon>
        <taxon>Osteoglossocephala</taxon>
        <taxon>Osteoglossomorpha</taxon>
        <taxon>Osteoglossiformes</taxon>
        <taxon>Mormyridae</taxon>
        <taxon>Paramormyrops</taxon>
    </lineage>
</organism>
<dbReference type="Gene3D" id="3.30.40.10">
    <property type="entry name" value="Zinc/RING finger domain, C3HC4 (zinc finger)"/>
    <property type="match status" value="1"/>
</dbReference>
<dbReference type="GO" id="GO:0042428">
    <property type="term" value="P:serotonin metabolic process"/>
    <property type="evidence" value="ECO:0007669"/>
    <property type="project" value="TreeGrafter"/>
</dbReference>
<dbReference type="GO" id="GO:0032436">
    <property type="term" value="P:positive regulation of proteasomal ubiquitin-dependent protein catabolic process"/>
    <property type="evidence" value="ECO:0007669"/>
    <property type="project" value="TreeGrafter"/>
</dbReference>
<evidence type="ECO:0000256" key="5">
    <source>
        <dbReference type="SAM" id="MobiDB-lite"/>
    </source>
</evidence>
<dbReference type="GO" id="GO:0031624">
    <property type="term" value="F:ubiquitin conjugating enzyme binding"/>
    <property type="evidence" value="ECO:0007669"/>
    <property type="project" value="TreeGrafter"/>
</dbReference>
<dbReference type="Pfam" id="PF19332">
    <property type="entry name" value="RNF180_C"/>
    <property type="match status" value="1"/>
</dbReference>
<feature type="compositionally biased region" description="Basic residues" evidence="5">
    <location>
        <begin position="275"/>
        <end position="293"/>
    </location>
</feature>
<evidence type="ECO:0000313" key="8">
    <source>
        <dbReference type="Ensembl" id="ENSPKIP00000030423.1"/>
    </source>
</evidence>
<accession>A0A3B3SJ97</accession>
<dbReference type="STRING" id="1676925.ENSPKIP00000030423"/>
<dbReference type="GO" id="GO:0008270">
    <property type="term" value="F:zinc ion binding"/>
    <property type="evidence" value="ECO:0007669"/>
    <property type="project" value="UniProtKB-KW"/>
</dbReference>
<dbReference type="PROSITE" id="PS50089">
    <property type="entry name" value="ZF_RING_2"/>
    <property type="match status" value="1"/>
</dbReference>
<feature type="compositionally biased region" description="Polar residues" evidence="5">
    <location>
        <begin position="246"/>
        <end position="259"/>
    </location>
</feature>
<dbReference type="SMART" id="SM00184">
    <property type="entry name" value="RING"/>
    <property type="match status" value="1"/>
</dbReference>
<protein>
    <submittedName>
        <fullName evidence="8">Ring finger protein 180b</fullName>
    </submittedName>
</protein>